<name>A0A6G1ETY8_9ORYZ</name>
<proteinExistence type="predicted"/>
<evidence type="ECO:0000313" key="1">
    <source>
        <dbReference type="EMBL" id="KAF0928118.1"/>
    </source>
</evidence>
<gene>
    <name evidence="1" type="ORF">E2562_037943</name>
</gene>
<accession>A0A6G1ETY8</accession>
<keyword evidence="2" id="KW-1185">Reference proteome</keyword>
<dbReference type="AlphaFoldDB" id="A0A6G1ETY8"/>
<protein>
    <submittedName>
        <fullName evidence="1">Uncharacterized protein</fullName>
    </submittedName>
</protein>
<dbReference type="Proteomes" id="UP000479710">
    <property type="component" value="Unassembled WGS sequence"/>
</dbReference>
<evidence type="ECO:0000313" key="2">
    <source>
        <dbReference type="Proteomes" id="UP000479710"/>
    </source>
</evidence>
<reference evidence="1 2" key="1">
    <citation type="submission" date="2019-11" db="EMBL/GenBank/DDBJ databases">
        <title>Whole genome sequence of Oryza granulata.</title>
        <authorList>
            <person name="Li W."/>
        </authorList>
    </citation>
    <scope>NUCLEOTIDE SEQUENCE [LARGE SCALE GENOMIC DNA]</scope>
    <source>
        <strain evidence="2">cv. Menghai</strain>
        <tissue evidence="1">Leaf</tissue>
    </source>
</reference>
<sequence length="154" mass="16400">MEPHKTRESWGLFLGLGPVKPHGELANGHLSGVGVVFVFFLAEGLRASPTLTRAAPQGRPLLLPALGLRRPLRRVADSIRWSRRRAPCVAAWQPGAAMKEAANDVDSGDSGSEGACLLASSPRAWYHPRGAGSWGPSSGAVSTDLFTIDPRDTH</sequence>
<dbReference type="EMBL" id="SPHZ02000003">
    <property type="protein sequence ID" value="KAF0928118.1"/>
    <property type="molecule type" value="Genomic_DNA"/>
</dbReference>
<comment type="caution">
    <text evidence="1">The sequence shown here is derived from an EMBL/GenBank/DDBJ whole genome shotgun (WGS) entry which is preliminary data.</text>
</comment>
<organism evidence="1 2">
    <name type="scientific">Oryza meyeriana var. granulata</name>
    <dbReference type="NCBI Taxonomy" id="110450"/>
    <lineage>
        <taxon>Eukaryota</taxon>
        <taxon>Viridiplantae</taxon>
        <taxon>Streptophyta</taxon>
        <taxon>Embryophyta</taxon>
        <taxon>Tracheophyta</taxon>
        <taxon>Spermatophyta</taxon>
        <taxon>Magnoliopsida</taxon>
        <taxon>Liliopsida</taxon>
        <taxon>Poales</taxon>
        <taxon>Poaceae</taxon>
        <taxon>BOP clade</taxon>
        <taxon>Oryzoideae</taxon>
        <taxon>Oryzeae</taxon>
        <taxon>Oryzinae</taxon>
        <taxon>Oryza</taxon>
        <taxon>Oryza meyeriana</taxon>
    </lineage>
</organism>